<gene>
    <name evidence="10" type="ORF">HU200_056005</name>
</gene>
<name>A0A835AJE5_9POAL</name>
<dbReference type="Pfam" id="PF00931">
    <property type="entry name" value="NB-ARC"/>
    <property type="match status" value="1"/>
</dbReference>
<dbReference type="InterPro" id="IPR055414">
    <property type="entry name" value="LRR_R13L4/SHOC2-like"/>
</dbReference>
<dbReference type="SUPFAM" id="SSF52058">
    <property type="entry name" value="L domain-like"/>
    <property type="match status" value="1"/>
</dbReference>
<organism evidence="10 11">
    <name type="scientific">Digitaria exilis</name>
    <dbReference type="NCBI Taxonomy" id="1010633"/>
    <lineage>
        <taxon>Eukaryota</taxon>
        <taxon>Viridiplantae</taxon>
        <taxon>Streptophyta</taxon>
        <taxon>Embryophyta</taxon>
        <taxon>Tracheophyta</taxon>
        <taxon>Spermatophyta</taxon>
        <taxon>Magnoliopsida</taxon>
        <taxon>Liliopsida</taxon>
        <taxon>Poales</taxon>
        <taxon>Poaceae</taxon>
        <taxon>PACMAD clade</taxon>
        <taxon>Panicoideae</taxon>
        <taxon>Panicodae</taxon>
        <taxon>Paniceae</taxon>
        <taxon>Anthephorinae</taxon>
        <taxon>Digitaria</taxon>
    </lineage>
</organism>
<dbReference type="AlphaFoldDB" id="A0A835AJE5"/>
<dbReference type="GO" id="GO:0043531">
    <property type="term" value="F:ADP binding"/>
    <property type="evidence" value="ECO:0007669"/>
    <property type="project" value="InterPro"/>
</dbReference>
<comment type="caution">
    <text evidence="10">The sequence shown here is derived from an EMBL/GenBank/DDBJ whole genome shotgun (WGS) entry which is preliminary data.</text>
</comment>
<evidence type="ECO:0000256" key="1">
    <source>
        <dbReference type="ARBA" id="ARBA00008894"/>
    </source>
</evidence>
<proteinExistence type="inferred from homology"/>
<accession>A0A835AJE5</accession>
<dbReference type="SUPFAM" id="SSF52540">
    <property type="entry name" value="P-loop containing nucleoside triphosphate hydrolases"/>
    <property type="match status" value="1"/>
</dbReference>
<dbReference type="CDD" id="cd14798">
    <property type="entry name" value="RX-CC_like"/>
    <property type="match status" value="1"/>
</dbReference>
<keyword evidence="11" id="KW-1185">Reference proteome</keyword>
<dbReference type="GO" id="GO:0051707">
    <property type="term" value="P:response to other organism"/>
    <property type="evidence" value="ECO:0007669"/>
    <property type="project" value="UniProtKB-ARBA"/>
</dbReference>
<dbReference type="Gene3D" id="3.40.50.300">
    <property type="entry name" value="P-loop containing nucleotide triphosphate hydrolases"/>
    <property type="match status" value="1"/>
</dbReference>
<dbReference type="PANTHER" id="PTHR19338">
    <property type="entry name" value="TRANSLOCASE OF INNER MITOCHONDRIAL MEMBRANE 13 HOMOLOG"/>
    <property type="match status" value="1"/>
</dbReference>
<reference evidence="10" key="1">
    <citation type="submission" date="2020-07" db="EMBL/GenBank/DDBJ databases">
        <title>Genome sequence and genetic diversity analysis of an under-domesticated orphan crop, white fonio (Digitaria exilis).</title>
        <authorList>
            <person name="Bennetzen J.L."/>
            <person name="Chen S."/>
            <person name="Ma X."/>
            <person name="Wang X."/>
            <person name="Yssel A.E.J."/>
            <person name="Chaluvadi S.R."/>
            <person name="Johnson M."/>
            <person name="Gangashetty P."/>
            <person name="Hamidou F."/>
            <person name="Sanogo M.D."/>
            <person name="Zwaenepoel A."/>
            <person name="Wallace J."/>
            <person name="Van De Peer Y."/>
            <person name="Van Deynze A."/>
        </authorList>
    </citation>
    <scope>NUCLEOTIDE SEQUENCE</scope>
    <source>
        <tissue evidence="10">Leaves</tissue>
    </source>
</reference>
<dbReference type="EMBL" id="JACEFO010002380">
    <property type="protein sequence ID" value="KAF8662422.1"/>
    <property type="molecule type" value="Genomic_DNA"/>
</dbReference>
<dbReference type="Pfam" id="PF23598">
    <property type="entry name" value="LRR_14"/>
    <property type="match status" value="1"/>
</dbReference>
<feature type="domain" description="Disease resistance R13L4/SHOC-2-like LRR" evidence="9">
    <location>
        <begin position="344"/>
        <end position="727"/>
    </location>
</feature>
<keyword evidence="6" id="KW-0175">Coiled coil</keyword>
<evidence type="ECO:0000259" key="8">
    <source>
        <dbReference type="Pfam" id="PF18052"/>
    </source>
</evidence>
<dbReference type="PRINTS" id="PR00364">
    <property type="entry name" value="DISEASERSIST"/>
</dbReference>
<evidence type="ECO:0000256" key="3">
    <source>
        <dbReference type="ARBA" id="ARBA00022737"/>
    </source>
</evidence>
<dbReference type="InterPro" id="IPR032675">
    <property type="entry name" value="LRR_dom_sf"/>
</dbReference>
<evidence type="ECO:0000313" key="11">
    <source>
        <dbReference type="Proteomes" id="UP000636709"/>
    </source>
</evidence>
<sequence>MSATLQMLGDAEELNPEMKNWRDMLRELAYDLEDCIDAFMARVDRGRDEDGRTHFKRFFRRLKKLKMCHEIADEIEQLKKRVIEASERYKRLPALYEDVEKLVGIDGPKQHIIERLSTKIEVSFAKLKVVSIVGCGGLGKTTPANQVYHAIKSQFSCAVFVAVSQKPHMKKILRDIAKGVGITDIVLDEDERQLIDKLRAHLHGRRYFVVIDDVWDAKAWEIINLALLNNNCGSRIIATTRSAVVASCCSSEGGYVYQMKPLSFDESKRSLIHPLGVKYGQAKACRVHDIILDYIKCRAAEENFITSLDVAEHGYTLEHKVRRLCINNCNDDSVTVTSSLNLSHVRSLIMSGHPVQTSLLPLMALRVLDLRNCKGMEDHNLASIEKLFHLKYLRLESYSVTNLPRKIGDLQYLETLDIRGTSIEELPSTVTKLRRLAHIYVDWGTKFPDGVIGQMHSLVQLRQYRVESYEQVKSLKEFSKLTKLRALQIGWNFDLSDCQDGTYRVEDLQSCVGAFLTSLNLHTLYFVDISAGFYPLLLDSRHTAPVAHRTCSLQKLHLRYCAICKAPNWMGSLGNLRVVELYIICMSPNDVEILGAIPSLLFLKLDTIGGTNGRIIVQGNNGFRCLKYFSLVITNCGSVLNFEEGSMSKLEHLKLQLPVHVMECLNGAFDFGIQHLSALSKVKVQIRGKCNNDSNYDPAEDTGDGIVKCVARAIKTAVEALPNRPTISLRTVSSVPCKHFKCVCSLSQL</sequence>
<evidence type="ECO:0000313" key="10">
    <source>
        <dbReference type="EMBL" id="KAF8662422.1"/>
    </source>
</evidence>
<dbReference type="Gene3D" id="3.80.10.10">
    <property type="entry name" value="Ribonuclease Inhibitor"/>
    <property type="match status" value="1"/>
</dbReference>
<evidence type="ECO:0000259" key="9">
    <source>
        <dbReference type="Pfam" id="PF23598"/>
    </source>
</evidence>
<comment type="similarity">
    <text evidence="1">Belongs to the disease resistance NB-LRR family.</text>
</comment>
<dbReference type="InterPro" id="IPR038005">
    <property type="entry name" value="RX-like_CC"/>
</dbReference>
<keyword evidence="3" id="KW-0677">Repeat</keyword>
<evidence type="ECO:0000256" key="5">
    <source>
        <dbReference type="ARBA" id="ARBA00022821"/>
    </source>
</evidence>
<evidence type="ECO:0000256" key="4">
    <source>
        <dbReference type="ARBA" id="ARBA00022741"/>
    </source>
</evidence>
<dbReference type="InterPro" id="IPR002182">
    <property type="entry name" value="NB-ARC"/>
</dbReference>
<feature type="domain" description="NB-ARC" evidence="7">
    <location>
        <begin position="109"/>
        <end position="267"/>
    </location>
</feature>
<dbReference type="PANTHER" id="PTHR19338:SF65">
    <property type="entry name" value="OS06G0163900 PROTEIN"/>
    <property type="match status" value="1"/>
</dbReference>
<feature type="domain" description="Disease resistance N-terminal" evidence="8">
    <location>
        <begin position="1"/>
        <end position="54"/>
    </location>
</feature>
<protein>
    <submittedName>
        <fullName evidence="10">Uncharacterized protein</fullName>
    </submittedName>
</protein>
<evidence type="ECO:0000256" key="2">
    <source>
        <dbReference type="ARBA" id="ARBA00022614"/>
    </source>
</evidence>
<dbReference type="GO" id="GO:0006952">
    <property type="term" value="P:defense response"/>
    <property type="evidence" value="ECO:0007669"/>
    <property type="project" value="UniProtKB-KW"/>
</dbReference>
<keyword evidence="5" id="KW-0611">Plant defense</keyword>
<evidence type="ECO:0000256" key="6">
    <source>
        <dbReference type="ARBA" id="ARBA00023054"/>
    </source>
</evidence>
<dbReference type="Gene3D" id="1.20.5.4130">
    <property type="match status" value="1"/>
</dbReference>
<dbReference type="OrthoDB" id="676979at2759"/>
<dbReference type="InterPro" id="IPR041118">
    <property type="entry name" value="Rx_N"/>
</dbReference>
<dbReference type="InterPro" id="IPR027417">
    <property type="entry name" value="P-loop_NTPase"/>
</dbReference>
<dbReference type="Pfam" id="PF18052">
    <property type="entry name" value="Rx_N"/>
    <property type="match status" value="1"/>
</dbReference>
<keyword evidence="4" id="KW-0547">Nucleotide-binding</keyword>
<dbReference type="Proteomes" id="UP000636709">
    <property type="component" value="Unassembled WGS sequence"/>
</dbReference>
<dbReference type="FunFam" id="3.40.50.300:FF:001091">
    <property type="entry name" value="Probable disease resistance protein At1g61300"/>
    <property type="match status" value="1"/>
</dbReference>
<keyword evidence="2" id="KW-0433">Leucine-rich repeat</keyword>
<evidence type="ECO:0000259" key="7">
    <source>
        <dbReference type="Pfam" id="PF00931"/>
    </source>
</evidence>